<dbReference type="EMBL" id="JAQQAF010000001">
    <property type="protein sequence ID" value="KAJ8512718.1"/>
    <property type="molecule type" value="Genomic_DNA"/>
</dbReference>
<sequence>MRSAVVNMTSVKLGTFCEQRRHNLVHQLGKGATRKDFQRWKPTSMFLKRAWRNSIKAKEGSLGVHARDEVSADVVPELFMPNGRRRPLCSPSFPRENKDPQQISTLQLKKGVRKDELTFVAAVKLEPLDGEVIHEPAVVANVLKEFIDIMPPELPKTLPPRRGVDHNIELESGVKPPARPPYRMASPELAELRKQLDELLSGGLICSSKAPFGALVLFQKK</sequence>
<proteinExistence type="predicted"/>
<evidence type="ECO:0000313" key="2">
    <source>
        <dbReference type="Proteomes" id="UP001222027"/>
    </source>
</evidence>
<accession>A0AAV8RZR4</accession>
<dbReference type="PANTHER" id="PTHR15503">
    <property type="entry name" value="LDOC1 RELATED"/>
    <property type="match status" value="1"/>
</dbReference>
<reference evidence="1 2" key="1">
    <citation type="submission" date="2022-12" db="EMBL/GenBank/DDBJ databases">
        <title>Chromosome-scale assembly of the Ensete ventricosum genome.</title>
        <authorList>
            <person name="Dussert Y."/>
            <person name="Stocks J."/>
            <person name="Wendawek A."/>
            <person name="Woldeyes F."/>
            <person name="Nichols R.A."/>
            <person name="Borrell J.S."/>
        </authorList>
    </citation>
    <scope>NUCLEOTIDE SEQUENCE [LARGE SCALE GENOMIC DNA]</scope>
    <source>
        <strain evidence="2">cv. Maze</strain>
        <tissue evidence="1">Seeds</tissue>
    </source>
</reference>
<organism evidence="1 2">
    <name type="scientific">Ensete ventricosum</name>
    <name type="common">Abyssinian banana</name>
    <name type="synonym">Musa ensete</name>
    <dbReference type="NCBI Taxonomy" id="4639"/>
    <lineage>
        <taxon>Eukaryota</taxon>
        <taxon>Viridiplantae</taxon>
        <taxon>Streptophyta</taxon>
        <taxon>Embryophyta</taxon>
        <taxon>Tracheophyta</taxon>
        <taxon>Spermatophyta</taxon>
        <taxon>Magnoliopsida</taxon>
        <taxon>Liliopsida</taxon>
        <taxon>Zingiberales</taxon>
        <taxon>Musaceae</taxon>
        <taxon>Ensete</taxon>
    </lineage>
</organism>
<name>A0AAV8RZR4_ENSVE</name>
<comment type="caution">
    <text evidence="1">The sequence shown here is derived from an EMBL/GenBank/DDBJ whole genome shotgun (WGS) entry which is preliminary data.</text>
</comment>
<dbReference type="SUPFAM" id="SSF56672">
    <property type="entry name" value="DNA/RNA polymerases"/>
    <property type="match status" value="1"/>
</dbReference>
<dbReference type="AlphaFoldDB" id="A0AAV8RZR4"/>
<protein>
    <recommendedName>
        <fullName evidence="3">Rho-GAP domain-containing protein</fullName>
    </recommendedName>
</protein>
<gene>
    <name evidence="1" type="ORF">OPV22_003152</name>
</gene>
<dbReference type="InterPro" id="IPR043502">
    <property type="entry name" value="DNA/RNA_pol_sf"/>
</dbReference>
<evidence type="ECO:0000313" key="1">
    <source>
        <dbReference type="EMBL" id="KAJ8512718.1"/>
    </source>
</evidence>
<keyword evidence="2" id="KW-1185">Reference proteome</keyword>
<dbReference type="InterPro" id="IPR032567">
    <property type="entry name" value="RTL1-rel"/>
</dbReference>
<evidence type="ECO:0008006" key="3">
    <source>
        <dbReference type="Google" id="ProtNLM"/>
    </source>
</evidence>
<dbReference type="Proteomes" id="UP001222027">
    <property type="component" value="Unassembled WGS sequence"/>
</dbReference>
<dbReference type="PANTHER" id="PTHR15503:SF45">
    <property type="entry name" value="RNA-DIRECTED DNA POLYMERASE HOMOLOG"/>
    <property type="match status" value="1"/>
</dbReference>
<dbReference type="Gene3D" id="3.10.10.10">
    <property type="entry name" value="HIV Type 1 Reverse Transcriptase, subunit A, domain 1"/>
    <property type="match status" value="1"/>
</dbReference>